<dbReference type="Gene3D" id="3.40.50.720">
    <property type="entry name" value="NAD(P)-binding Rossmann-like Domain"/>
    <property type="match status" value="1"/>
</dbReference>
<dbReference type="InterPro" id="IPR013154">
    <property type="entry name" value="ADH-like_N"/>
</dbReference>
<name>A0A7Z0D5I6_9MICO</name>
<dbReference type="InterPro" id="IPR036291">
    <property type="entry name" value="NAD(P)-bd_dom_sf"/>
</dbReference>
<dbReference type="SUPFAM" id="SSF50129">
    <property type="entry name" value="GroES-like"/>
    <property type="match status" value="1"/>
</dbReference>
<sequence length="306" mass="31513">MKAVKFDKYGGVDVLEVREVDDPEAGHHQVIVRVKAAGINPGETTIRSGALDAQFPAKFPEGEGSDLAGVITAVGTDVTDFAVGDEVIGFTNERASHAEFVAVEDSQLIRKPAAVAWEVAGALFVAGTSARALVDATDIRSGDTVVISSAAGGTGSLTSQLALNAGARVIGLASPDNHEWLQGLGVIPVDYHGEGLADRVRDAAAGASIDALLDTHGGGYVELGFELGITPSRIASIADFAAGDKGARVVGHSAAATADVLRDLADAVAAGRLEVPIAATYPLDGVRDAYTEVERRRTRGKIVLIP</sequence>
<keyword evidence="4" id="KW-1185">Reference proteome</keyword>
<evidence type="ECO:0000259" key="2">
    <source>
        <dbReference type="SMART" id="SM00829"/>
    </source>
</evidence>
<proteinExistence type="predicted"/>
<dbReference type="Gene3D" id="3.90.180.10">
    <property type="entry name" value="Medium-chain alcohol dehydrogenases, catalytic domain"/>
    <property type="match status" value="1"/>
</dbReference>
<comment type="caution">
    <text evidence="3">The sequence shown here is derived from an EMBL/GenBank/DDBJ whole genome shotgun (WGS) entry which is preliminary data.</text>
</comment>
<evidence type="ECO:0000313" key="3">
    <source>
        <dbReference type="EMBL" id="NYI69204.1"/>
    </source>
</evidence>
<protein>
    <submittedName>
        <fullName evidence="3">NADPH:quinone reductase-like Zn-dependent oxidoreductase</fullName>
    </submittedName>
</protein>
<dbReference type="InterPro" id="IPR011032">
    <property type="entry name" value="GroES-like_sf"/>
</dbReference>
<dbReference type="Pfam" id="PF08240">
    <property type="entry name" value="ADH_N"/>
    <property type="match status" value="1"/>
</dbReference>
<dbReference type="AlphaFoldDB" id="A0A7Z0D5I6"/>
<dbReference type="InterPro" id="IPR020843">
    <property type="entry name" value="ER"/>
</dbReference>
<dbReference type="InterPro" id="IPR051603">
    <property type="entry name" value="Zinc-ADH_QOR/CCCR"/>
</dbReference>
<evidence type="ECO:0000313" key="4">
    <source>
        <dbReference type="Proteomes" id="UP000539111"/>
    </source>
</evidence>
<dbReference type="SUPFAM" id="SSF51735">
    <property type="entry name" value="NAD(P)-binding Rossmann-fold domains"/>
    <property type="match status" value="1"/>
</dbReference>
<dbReference type="SMART" id="SM00829">
    <property type="entry name" value="PKS_ER"/>
    <property type="match status" value="1"/>
</dbReference>
<accession>A0A7Z0D5I6</accession>
<keyword evidence="1" id="KW-0521">NADP</keyword>
<organism evidence="3 4">
    <name type="scientific">Spelaeicoccus albus</name>
    <dbReference type="NCBI Taxonomy" id="1280376"/>
    <lineage>
        <taxon>Bacteria</taxon>
        <taxon>Bacillati</taxon>
        <taxon>Actinomycetota</taxon>
        <taxon>Actinomycetes</taxon>
        <taxon>Micrococcales</taxon>
        <taxon>Brevibacteriaceae</taxon>
        <taxon>Spelaeicoccus</taxon>
    </lineage>
</organism>
<dbReference type="PANTHER" id="PTHR44154:SF1">
    <property type="entry name" value="QUINONE OXIDOREDUCTASE"/>
    <property type="match status" value="1"/>
</dbReference>
<dbReference type="GO" id="GO:0016491">
    <property type="term" value="F:oxidoreductase activity"/>
    <property type="evidence" value="ECO:0007669"/>
    <property type="project" value="InterPro"/>
</dbReference>
<dbReference type="Proteomes" id="UP000539111">
    <property type="component" value="Unassembled WGS sequence"/>
</dbReference>
<gene>
    <name evidence="3" type="ORF">BJY26_003510</name>
</gene>
<dbReference type="CDD" id="cd05289">
    <property type="entry name" value="MDR_like_2"/>
    <property type="match status" value="1"/>
</dbReference>
<evidence type="ECO:0000256" key="1">
    <source>
        <dbReference type="ARBA" id="ARBA00022857"/>
    </source>
</evidence>
<reference evidence="3 4" key="1">
    <citation type="submission" date="2020-07" db="EMBL/GenBank/DDBJ databases">
        <title>Sequencing the genomes of 1000 actinobacteria strains.</title>
        <authorList>
            <person name="Klenk H.-P."/>
        </authorList>
    </citation>
    <scope>NUCLEOTIDE SEQUENCE [LARGE SCALE GENOMIC DNA]</scope>
    <source>
        <strain evidence="3 4">DSM 26341</strain>
    </source>
</reference>
<feature type="domain" description="Enoyl reductase (ER)" evidence="2">
    <location>
        <begin position="10"/>
        <end position="304"/>
    </location>
</feature>
<dbReference type="PANTHER" id="PTHR44154">
    <property type="entry name" value="QUINONE OXIDOREDUCTASE"/>
    <property type="match status" value="1"/>
</dbReference>
<dbReference type="EMBL" id="JACBZP010000001">
    <property type="protein sequence ID" value="NYI69204.1"/>
    <property type="molecule type" value="Genomic_DNA"/>
</dbReference>
<dbReference type="Pfam" id="PF13602">
    <property type="entry name" value="ADH_zinc_N_2"/>
    <property type="match status" value="1"/>
</dbReference>